<dbReference type="InterPro" id="IPR027417">
    <property type="entry name" value="P-loop_NTPase"/>
</dbReference>
<evidence type="ECO:0000256" key="2">
    <source>
        <dbReference type="PROSITE-ProRule" id="PRU01091"/>
    </source>
</evidence>
<dbReference type="Gene3D" id="1.25.40.10">
    <property type="entry name" value="Tetratricopeptide repeat domain"/>
    <property type="match status" value="1"/>
</dbReference>
<name>A0ABV4G6C3_9BRAD</name>
<dbReference type="Gene3D" id="3.40.50.300">
    <property type="entry name" value="P-loop containing nucleotide triphosphate hydrolases"/>
    <property type="match status" value="1"/>
</dbReference>
<feature type="DNA-binding region" description="OmpR/PhoB-type" evidence="2">
    <location>
        <begin position="16"/>
        <end position="114"/>
    </location>
</feature>
<dbReference type="EMBL" id="JBGBZJ010000003">
    <property type="protein sequence ID" value="MEY9459446.1"/>
    <property type="molecule type" value="Genomic_DNA"/>
</dbReference>
<evidence type="ECO:0000313" key="5">
    <source>
        <dbReference type="Proteomes" id="UP001565369"/>
    </source>
</evidence>
<dbReference type="InterPro" id="IPR001867">
    <property type="entry name" value="OmpR/PhoB-type_DNA-bd"/>
</dbReference>
<keyword evidence="1 2" id="KW-0238">DNA-binding</keyword>
<dbReference type="PANTHER" id="PTHR47691:SF3">
    <property type="entry name" value="HTH-TYPE TRANSCRIPTIONAL REGULATOR RV0890C-RELATED"/>
    <property type="match status" value="1"/>
</dbReference>
<proteinExistence type="predicted"/>
<dbReference type="PANTHER" id="PTHR47691">
    <property type="entry name" value="REGULATOR-RELATED"/>
    <property type="match status" value="1"/>
</dbReference>
<dbReference type="CDD" id="cd00383">
    <property type="entry name" value="trans_reg_C"/>
    <property type="match status" value="1"/>
</dbReference>
<dbReference type="SUPFAM" id="SSF48452">
    <property type="entry name" value="TPR-like"/>
    <property type="match status" value="1"/>
</dbReference>
<dbReference type="Pfam" id="PF00486">
    <property type="entry name" value="Trans_reg_C"/>
    <property type="match status" value="1"/>
</dbReference>
<evidence type="ECO:0000313" key="4">
    <source>
        <dbReference type="EMBL" id="MEY9459446.1"/>
    </source>
</evidence>
<keyword evidence="5" id="KW-1185">Reference proteome</keyword>
<dbReference type="Gene3D" id="1.10.10.10">
    <property type="entry name" value="Winged helix-like DNA-binding domain superfamily/Winged helix DNA-binding domain"/>
    <property type="match status" value="1"/>
</dbReference>
<dbReference type="PRINTS" id="PR00364">
    <property type="entry name" value="DISEASERSIST"/>
</dbReference>
<dbReference type="InterPro" id="IPR036388">
    <property type="entry name" value="WH-like_DNA-bd_sf"/>
</dbReference>
<dbReference type="SMART" id="SM00862">
    <property type="entry name" value="Trans_reg_C"/>
    <property type="match status" value="1"/>
</dbReference>
<reference evidence="4 5" key="1">
    <citation type="submission" date="2024-07" db="EMBL/GenBank/DDBJ databases">
        <title>Genomic Encyclopedia of Type Strains, Phase V (KMG-V): Genome sequencing to study the core and pangenomes of soil and plant-associated prokaryotes.</title>
        <authorList>
            <person name="Whitman W."/>
        </authorList>
    </citation>
    <scope>NUCLEOTIDE SEQUENCE [LARGE SCALE GENOMIC DNA]</scope>
    <source>
        <strain evidence="4 5">USDA 152</strain>
    </source>
</reference>
<comment type="caution">
    <text evidence="4">The sequence shown here is derived from an EMBL/GenBank/DDBJ whole genome shotgun (WGS) entry which is preliminary data.</text>
</comment>
<evidence type="ECO:0000256" key="1">
    <source>
        <dbReference type="ARBA" id="ARBA00023125"/>
    </source>
</evidence>
<protein>
    <submittedName>
        <fullName evidence="4">ATPase/DNA-binding winged helix-turn-helix (WHTH) protein</fullName>
    </submittedName>
</protein>
<accession>A0ABV4G6C3</accession>
<dbReference type="SUPFAM" id="SSF52540">
    <property type="entry name" value="P-loop containing nucleoside triphosphate hydrolases"/>
    <property type="match status" value="1"/>
</dbReference>
<gene>
    <name evidence="4" type="ORF">ABIG07_008394</name>
</gene>
<dbReference type="Proteomes" id="UP001565369">
    <property type="component" value="Unassembled WGS sequence"/>
</dbReference>
<dbReference type="PROSITE" id="PS51755">
    <property type="entry name" value="OMPR_PHOB"/>
    <property type="match status" value="1"/>
</dbReference>
<evidence type="ECO:0000259" key="3">
    <source>
        <dbReference type="PROSITE" id="PS51755"/>
    </source>
</evidence>
<dbReference type="SUPFAM" id="SSF46894">
    <property type="entry name" value="C-terminal effector domain of the bipartite response regulators"/>
    <property type="match status" value="1"/>
</dbReference>
<sequence length="959" mass="105532">MRAVTETLQRSVGRQELTFSFGPFRLIPRRQLLLLDGRPVKLGGRAFELLQLLVQRGGELVSKDELMAAAWPGTFLHDSNLKVNMWSLRRSLGDTQIEPVYIATVARRGYKFIAQVQTSIGEIEDDPALAQPVALSGPPLLRGIVGREADIADIADVLTNTRHVTLAGPGGVGKTTVAAAAARLFAPQCRDGACFVDLATISDPTLFGAALVTALGIRGNPDNSLAAVLDYLRPRQMLLILDNCEHVLPAATIFAGRFLADTSPSRLLATSREPLGTATEHVVRLGSLPSPRSGLDLTVDQAVRFPAVQLFVRRAAEWSDYQFIDGDCEAVASICHSLDGLPLAIELAAAQIGAFNPRELVTLLDQNLGFRAPGTEGAPPRHETLMATIDWSFRLLSQKEAVLFSLLSVFSDAFEVEDAAFVAEAAGLTPVDVVTGLGSLVAKSLVSAQTRGPGLRYRLLDSTRRYAAERRQADPACGHALHRHALRVLALFEQSEEEWNWREPADWTHRYLGRIADLRAALSWAFGEAGDPVLGIRLTVAAITLWSETSILSEAQARLKQALALAKIVECDDLSKAKLACALGWSLFYARKMSNENEVAWLDAIAFARRSGNVEYQQRALVGFAFYLLQIGQVPRAIAYLEEATELAERDRNLTATSEADRALAWARAFAGELSKSRPVLDRLAATYSLAAGRSRKDANEVYRFITVRFNLPFVAWMQGQPDYAARLARDAVDAADRSGHWVSQSNALGLAALPVSLETGNLTALETYTERLRRNLQRERISRWVPVEHYFSACLRDLRGDRQAVEDIRAAIDELIECRFLMRIGSYLAVLARAHLRQGRIAEARAAITRAIDHQERQGERWCRSELQRVEASVLLQEGEPLRAEKRLQQALAEARAIGAVTFELRIATDLAAHWIATGRRPKAVRLLAPLYGEFTEGFETQDLVAAARLLQRVRASA</sequence>
<feature type="domain" description="OmpR/PhoB-type" evidence="3">
    <location>
        <begin position="16"/>
        <end position="114"/>
    </location>
</feature>
<organism evidence="4 5">
    <name type="scientific">Bradyrhizobium ottawaense</name>
    <dbReference type="NCBI Taxonomy" id="931866"/>
    <lineage>
        <taxon>Bacteria</taxon>
        <taxon>Pseudomonadati</taxon>
        <taxon>Pseudomonadota</taxon>
        <taxon>Alphaproteobacteria</taxon>
        <taxon>Hyphomicrobiales</taxon>
        <taxon>Nitrobacteraceae</taxon>
        <taxon>Bradyrhizobium</taxon>
    </lineage>
</organism>
<dbReference type="RefSeq" id="WP_028143746.1">
    <property type="nucleotide sequence ID" value="NZ_AP021854.1"/>
</dbReference>
<dbReference type="InterPro" id="IPR011990">
    <property type="entry name" value="TPR-like_helical_dom_sf"/>
</dbReference>
<dbReference type="InterPro" id="IPR016032">
    <property type="entry name" value="Sig_transdc_resp-reg_C-effctor"/>
</dbReference>